<name>A0A7X9SXR8_9CORY</name>
<dbReference type="PROSITE" id="PS50977">
    <property type="entry name" value="HTH_TETR_2"/>
    <property type="match status" value="1"/>
</dbReference>
<evidence type="ECO:0000256" key="1">
    <source>
        <dbReference type="ARBA" id="ARBA00023125"/>
    </source>
</evidence>
<accession>A0A7X9SXR8</accession>
<dbReference type="InterPro" id="IPR001647">
    <property type="entry name" value="HTH_TetR"/>
</dbReference>
<dbReference type="Pfam" id="PF17940">
    <property type="entry name" value="TetR_C_31"/>
    <property type="match status" value="1"/>
</dbReference>
<dbReference type="SUPFAM" id="SSF46689">
    <property type="entry name" value="Homeodomain-like"/>
    <property type="match status" value="1"/>
</dbReference>
<dbReference type="EMBL" id="JABAGA010000006">
    <property type="protein sequence ID" value="NMF09981.1"/>
    <property type="molecule type" value="Genomic_DNA"/>
</dbReference>
<dbReference type="Gene3D" id="1.10.357.10">
    <property type="entry name" value="Tetracycline Repressor, domain 2"/>
    <property type="match status" value="1"/>
</dbReference>
<sequence>MDLRNGVSPERRAQITDAALEVLGENGSRGLTHRAVDRAADVPTGTTANYFPSRAELLLAMVHRIFDRLSPEPDRVTQLADLSPEQATVEYAAYATERLLHDSTLALALIELRLEAARQPEVRHALEPFLRQGFTDDVNFHDGQGLPGGRPAVLVTHHLVMGVVLDALTIPLDPHQSPVDEVRQTVAALFA</sequence>
<evidence type="ECO:0000313" key="4">
    <source>
        <dbReference type="EMBL" id="NMF09981.1"/>
    </source>
</evidence>
<feature type="DNA-binding region" description="H-T-H motif" evidence="2">
    <location>
        <begin position="32"/>
        <end position="51"/>
    </location>
</feature>
<dbReference type="InterPro" id="IPR009057">
    <property type="entry name" value="Homeodomain-like_sf"/>
</dbReference>
<organism evidence="4 5">
    <name type="scientific">Corynebacterium xerosis</name>
    <dbReference type="NCBI Taxonomy" id="1725"/>
    <lineage>
        <taxon>Bacteria</taxon>
        <taxon>Bacillati</taxon>
        <taxon>Actinomycetota</taxon>
        <taxon>Actinomycetes</taxon>
        <taxon>Mycobacteriales</taxon>
        <taxon>Corynebacteriaceae</taxon>
        <taxon>Corynebacterium</taxon>
    </lineage>
</organism>
<evidence type="ECO:0000256" key="2">
    <source>
        <dbReference type="PROSITE-ProRule" id="PRU00335"/>
    </source>
</evidence>
<dbReference type="InterPro" id="IPR041583">
    <property type="entry name" value="TetR_C_31"/>
</dbReference>
<gene>
    <name evidence="4" type="ORF">HF852_10315</name>
</gene>
<feature type="domain" description="HTH tetR-type" evidence="3">
    <location>
        <begin position="9"/>
        <end position="69"/>
    </location>
</feature>
<comment type="caution">
    <text evidence="4">The sequence shown here is derived from an EMBL/GenBank/DDBJ whole genome shotgun (WGS) entry which is preliminary data.</text>
</comment>
<dbReference type="Pfam" id="PF00440">
    <property type="entry name" value="TetR_N"/>
    <property type="match status" value="1"/>
</dbReference>
<evidence type="ECO:0000259" key="3">
    <source>
        <dbReference type="PROSITE" id="PS50977"/>
    </source>
</evidence>
<keyword evidence="1 2" id="KW-0238">DNA-binding</keyword>
<proteinExistence type="predicted"/>
<dbReference type="Proteomes" id="UP000589552">
    <property type="component" value="Unassembled WGS sequence"/>
</dbReference>
<protein>
    <submittedName>
        <fullName evidence="4">TetR family transcriptional regulator</fullName>
    </submittedName>
</protein>
<dbReference type="GO" id="GO:0003677">
    <property type="term" value="F:DNA binding"/>
    <property type="evidence" value="ECO:0007669"/>
    <property type="project" value="UniProtKB-UniRule"/>
</dbReference>
<evidence type="ECO:0000313" key="5">
    <source>
        <dbReference type="Proteomes" id="UP000589552"/>
    </source>
</evidence>
<dbReference type="AlphaFoldDB" id="A0A7X9SXR8"/>
<reference evidence="4 5" key="1">
    <citation type="submission" date="2020-04" db="EMBL/GenBank/DDBJ databases">
        <authorList>
            <person name="Hitch T.C.A."/>
            <person name="Wylensek D."/>
            <person name="Clavel T."/>
        </authorList>
    </citation>
    <scope>NUCLEOTIDE SEQUENCE [LARGE SCALE GENOMIC DNA]</scope>
    <source>
        <strain evidence="4 5">BL-383-APC-2I</strain>
    </source>
</reference>